<reference evidence="2 3" key="1">
    <citation type="submission" date="2011-04" db="EMBL/GenBank/DDBJ databases">
        <authorList>
            <person name="Muzny D."/>
            <person name="Qin X."/>
            <person name="Deng J."/>
            <person name="Jiang H."/>
            <person name="Liu Y."/>
            <person name="Qu J."/>
            <person name="Song X.-Z."/>
            <person name="Zhang L."/>
            <person name="Thornton R."/>
            <person name="Coyle M."/>
            <person name="Francisco L."/>
            <person name="Jackson L."/>
            <person name="Javaid M."/>
            <person name="Korchina V."/>
            <person name="Kovar C."/>
            <person name="Mata R."/>
            <person name="Mathew T."/>
            <person name="Ngo R."/>
            <person name="Nguyen L."/>
            <person name="Nguyen N."/>
            <person name="Okwuonu G."/>
            <person name="Ongeri F."/>
            <person name="Pham C."/>
            <person name="Simmons D."/>
            <person name="Wilczek-Boney K."/>
            <person name="Hale W."/>
            <person name="Jakkamsetti A."/>
            <person name="Pham P."/>
            <person name="Ruth R."/>
            <person name="San Lucas F."/>
            <person name="Warren J."/>
            <person name="Zhang J."/>
            <person name="Zhao Z."/>
            <person name="Zhou C."/>
            <person name="Zhu D."/>
            <person name="Lee S."/>
            <person name="Bess C."/>
            <person name="Blankenburg K."/>
            <person name="Forbes L."/>
            <person name="Fu Q."/>
            <person name="Gubbala S."/>
            <person name="Hirani K."/>
            <person name="Jayaseelan J.C."/>
            <person name="Lara F."/>
            <person name="Munidasa M."/>
            <person name="Palculict T."/>
            <person name="Patil S."/>
            <person name="Pu L.-L."/>
            <person name="Saada N."/>
            <person name="Tang L."/>
            <person name="Weissenberger G."/>
            <person name="Zhu Y."/>
            <person name="Hemphill L."/>
            <person name="Shang Y."/>
            <person name="Youmans B."/>
            <person name="Ayvaz T."/>
            <person name="Ross M."/>
            <person name="Santibanez J."/>
            <person name="Aqrawi P."/>
            <person name="Gross S."/>
            <person name="Joshi V."/>
            <person name="Fowler G."/>
            <person name="Nazareth L."/>
            <person name="Reid J."/>
            <person name="Worley K."/>
            <person name="Petrosino J."/>
            <person name="Highlander S."/>
            <person name="Gibbs R."/>
        </authorList>
    </citation>
    <scope>NUCLEOTIDE SEQUENCE [LARGE SCALE GENOMIC DNA]</scope>
    <source>
        <strain evidence="2 3">DSM 2778</strain>
    </source>
</reference>
<dbReference type="Proteomes" id="UP000004067">
    <property type="component" value="Unassembled WGS sequence"/>
</dbReference>
<dbReference type="eggNOG" id="ENOG502ZVBE">
    <property type="taxonomic scope" value="Bacteria"/>
</dbReference>
<dbReference type="HOGENOM" id="CLU_1915657_0_0_9"/>
<keyword evidence="1" id="KW-1133">Transmembrane helix</keyword>
<sequence length="135" mass="15956">MELGKFMKILKYLGVLVFISVWVYGYFYYPLHTSNTSSNNDLQLIYALHDIKEMQTLDILNIKREEYIGGMRKFQIYAKGDIESVFNKHTMEQGGWHNIETNRNNITAHKKDYRIEVEKNTNKCIITIIIEEDTL</sequence>
<evidence type="ECO:0000256" key="1">
    <source>
        <dbReference type="SAM" id="Phobius"/>
    </source>
</evidence>
<keyword evidence="3" id="KW-1185">Reference proteome</keyword>
<keyword evidence="1" id="KW-0812">Transmembrane</keyword>
<gene>
    <name evidence="2" type="ORF">HMPREF9081_1218</name>
</gene>
<protein>
    <submittedName>
        <fullName evidence="2">Uncharacterized protein</fullName>
    </submittedName>
</protein>
<dbReference type="EMBL" id="AFHQ01000032">
    <property type="protein sequence ID" value="EGK60033.1"/>
    <property type="molecule type" value="Genomic_DNA"/>
</dbReference>
<organism evidence="2 3">
    <name type="scientific">Centipeda periodontii DSM 2778</name>
    <dbReference type="NCBI Taxonomy" id="888060"/>
    <lineage>
        <taxon>Bacteria</taxon>
        <taxon>Bacillati</taxon>
        <taxon>Bacillota</taxon>
        <taxon>Negativicutes</taxon>
        <taxon>Selenomonadales</taxon>
        <taxon>Selenomonadaceae</taxon>
        <taxon>Centipeda</taxon>
    </lineage>
</organism>
<accession>F5RLR3</accession>
<keyword evidence="1" id="KW-0472">Membrane</keyword>
<feature type="transmembrane region" description="Helical" evidence="1">
    <location>
        <begin position="12"/>
        <end position="29"/>
    </location>
</feature>
<dbReference type="RefSeq" id="WP_006306150.1">
    <property type="nucleotide sequence ID" value="NZ_GL892076.1"/>
</dbReference>
<name>F5RLR3_9FIRM</name>
<comment type="caution">
    <text evidence="2">The sequence shown here is derived from an EMBL/GenBank/DDBJ whole genome shotgun (WGS) entry which is preliminary data.</text>
</comment>
<evidence type="ECO:0000313" key="3">
    <source>
        <dbReference type="Proteomes" id="UP000004067"/>
    </source>
</evidence>
<proteinExistence type="predicted"/>
<dbReference type="AlphaFoldDB" id="F5RLR3"/>
<evidence type="ECO:0000313" key="2">
    <source>
        <dbReference type="EMBL" id="EGK60033.1"/>
    </source>
</evidence>